<organism evidence="1 2">
    <name type="scientific">Cinara cedri</name>
    <dbReference type="NCBI Taxonomy" id="506608"/>
    <lineage>
        <taxon>Eukaryota</taxon>
        <taxon>Metazoa</taxon>
        <taxon>Ecdysozoa</taxon>
        <taxon>Arthropoda</taxon>
        <taxon>Hexapoda</taxon>
        <taxon>Insecta</taxon>
        <taxon>Pterygota</taxon>
        <taxon>Neoptera</taxon>
        <taxon>Paraneoptera</taxon>
        <taxon>Hemiptera</taxon>
        <taxon>Sternorrhyncha</taxon>
        <taxon>Aphidomorpha</taxon>
        <taxon>Aphidoidea</taxon>
        <taxon>Aphididae</taxon>
        <taxon>Lachninae</taxon>
        <taxon>Cinara</taxon>
    </lineage>
</organism>
<proteinExistence type="predicted"/>
<gene>
    <name evidence="1" type="ORF">CINCED_3A014202</name>
</gene>
<dbReference type="EMBL" id="CABPRJ010001553">
    <property type="protein sequence ID" value="VVC39016.1"/>
    <property type="molecule type" value="Genomic_DNA"/>
</dbReference>
<accession>A0A5E4NBR2</accession>
<dbReference type="GO" id="GO:0071897">
    <property type="term" value="P:DNA biosynthetic process"/>
    <property type="evidence" value="ECO:0007669"/>
    <property type="project" value="UniProtKB-ARBA"/>
</dbReference>
<dbReference type="InterPro" id="IPR043502">
    <property type="entry name" value="DNA/RNA_pol_sf"/>
</dbReference>
<keyword evidence="2" id="KW-1185">Reference proteome</keyword>
<dbReference type="AlphaFoldDB" id="A0A5E4NBR2"/>
<protein>
    <submittedName>
        <fullName evidence="1">DNA polymerase, palm domain</fullName>
    </submittedName>
</protein>
<evidence type="ECO:0000313" key="1">
    <source>
        <dbReference type="EMBL" id="VVC39016.1"/>
    </source>
</evidence>
<dbReference type="PANTHER" id="PTHR31511:SF12">
    <property type="entry name" value="RHO TERMINATION FACTOR N-TERMINAL DOMAIN-CONTAINING PROTEIN"/>
    <property type="match status" value="1"/>
</dbReference>
<dbReference type="OrthoDB" id="6619405at2759"/>
<dbReference type="Proteomes" id="UP000325440">
    <property type="component" value="Unassembled WGS sequence"/>
</dbReference>
<evidence type="ECO:0000313" key="2">
    <source>
        <dbReference type="Proteomes" id="UP000325440"/>
    </source>
</evidence>
<name>A0A5E4NBR2_9HEMI</name>
<dbReference type="SUPFAM" id="SSF56672">
    <property type="entry name" value="DNA/RNA polymerases"/>
    <property type="match status" value="1"/>
</dbReference>
<reference evidence="1 2" key="1">
    <citation type="submission" date="2019-08" db="EMBL/GenBank/DDBJ databases">
        <authorList>
            <person name="Alioto T."/>
            <person name="Alioto T."/>
            <person name="Gomez Garrido J."/>
        </authorList>
    </citation>
    <scope>NUCLEOTIDE SEQUENCE [LARGE SCALE GENOMIC DNA]</scope>
</reference>
<dbReference type="PANTHER" id="PTHR31511">
    <property type="entry name" value="PROTEIN CBG23764"/>
    <property type="match status" value="1"/>
</dbReference>
<sequence>MYIDTDSLVYYITTKDFYADLLSKPRLLECTDTANLPRDHSCYVAERKKIPGLFSDKSNGQTITEFCALRAKSYAYKIDGKEKIKVKGIRGHVVKNHMTFNDHKKCLFGDNDLDVYRENISIRSFHYQLKTISANKLTFNSFDDKRIILEDRIHTLAHEHYKIDEV</sequence>